<dbReference type="PANTHER" id="PTHR31728:SF5">
    <property type="entry name" value="OS07G0540200 PROTEIN"/>
    <property type="match status" value="1"/>
</dbReference>
<gene>
    <name evidence="1" type="ORF">J5N97_017502</name>
</gene>
<evidence type="ECO:0000313" key="2">
    <source>
        <dbReference type="Proteomes" id="UP001085076"/>
    </source>
</evidence>
<keyword evidence="2" id="KW-1185">Reference proteome</keyword>
<dbReference type="InterPro" id="IPR023241">
    <property type="entry name" value="FAM175_plant"/>
</dbReference>
<name>A0A9D5CNB2_9LILI</name>
<dbReference type="OrthoDB" id="6358435at2759"/>
<dbReference type="PRINTS" id="PR02054">
    <property type="entry name" value="FAM175PLANT"/>
</dbReference>
<evidence type="ECO:0000313" key="1">
    <source>
        <dbReference type="EMBL" id="KAJ0975537.1"/>
    </source>
</evidence>
<dbReference type="InterPro" id="IPR023238">
    <property type="entry name" value="FAM175"/>
</dbReference>
<reference evidence="1" key="1">
    <citation type="submission" date="2021-03" db="EMBL/GenBank/DDBJ databases">
        <authorList>
            <person name="Li Z."/>
            <person name="Yang C."/>
        </authorList>
    </citation>
    <scope>NUCLEOTIDE SEQUENCE</scope>
    <source>
        <strain evidence="1">Dzin_1.0</strain>
        <tissue evidence="1">Leaf</tissue>
    </source>
</reference>
<dbReference type="GO" id="GO:0005634">
    <property type="term" value="C:nucleus"/>
    <property type="evidence" value="ECO:0007669"/>
    <property type="project" value="TreeGrafter"/>
</dbReference>
<dbReference type="Proteomes" id="UP001085076">
    <property type="component" value="Miscellaneous, Linkage group lg04"/>
</dbReference>
<reference evidence="1" key="2">
    <citation type="journal article" date="2022" name="Hortic Res">
        <title>The genome of Dioscorea zingiberensis sheds light on the biosynthesis, origin and evolution of the medicinally important diosgenin saponins.</title>
        <authorList>
            <person name="Li Y."/>
            <person name="Tan C."/>
            <person name="Li Z."/>
            <person name="Guo J."/>
            <person name="Li S."/>
            <person name="Chen X."/>
            <person name="Wang C."/>
            <person name="Dai X."/>
            <person name="Yang H."/>
            <person name="Song W."/>
            <person name="Hou L."/>
            <person name="Xu J."/>
            <person name="Tong Z."/>
            <person name="Xu A."/>
            <person name="Yuan X."/>
            <person name="Wang W."/>
            <person name="Yang Q."/>
            <person name="Chen L."/>
            <person name="Sun Z."/>
            <person name="Wang K."/>
            <person name="Pan B."/>
            <person name="Chen J."/>
            <person name="Bao Y."/>
            <person name="Liu F."/>
            <person name="Qi X."/>
            <person name="Gang D.R."/>
            <person name="Wen J."/>
            <person name="Li J."/>
        </authorList>
    </citation>
    <scope>NUCLEOTIDE SEQUENCE</scope>
    <source>
        <strain evidence="1">Dzin_1.0</strain>
    </source>
</reference>
<organism evidence="1 2">
    <name type="scientific">Dioscorea zingiberensis</name>
    <dbReference type="NCBI Taxonomy" id="325984"/>
    <lineage>
        <taxon>Eukaryota</taxon>
        <taxon>Viridiplantae</taxon>
        <taxon>Streptophyta</taxon>
        <taxon>Embryophyta</taxon>
        <taxon>Tracheophyta</taxon>
        <taxon>Spermatophyta</taxon>
        <taxon>Magnoliopsida</taxon>
        <taxon>Liliopsida</taxon>
        <taxon>Dioscoreales</taxon>
        <taxon>Dioscoreaceae</taxon>
        <taxon>Dioscorea</taxon>
    </lineage>
</organism>
<protein>
    <submittedName>
        <fullName evidence="1">Uncharacterized protein</fullName>
    </submittedName>
</protein>
<proteinExistence type="predicted"/>
<dbReference type="GO" id="GO:0031593">
    <property type="term" value="F:polyubiquitin modification-dependent protein binding"/>
    <property type="evidence" value="ECO:0007669"/>
    <property type="project" value="TreeGrafter"/>
</dbReference>
<accession>A0A9D5CNB2</accession>
<dbReference type="PANTHER" id="PTHR31728">
    <property type="entry name" value="ABRAXAS FAMILY MEMBER"/>
    <property type="match status" value="1"/>
</dbReference>
<dbReference type="EMBL" id="JAGGNH010000004">
    <property type="protein sequence ID" value="KAJ0975537.1"/>
    <property type="molecule type" value="Genomic_DNA"/>
</dbReference>
<dbReference type="PRINTS" id="PR02051">
    <property type="entry name" value="PROTEINF175"/>
</dbReference>
<dbReference type="AlphaFoldDB" id="A0A9D5CNB2"/>
<sequence length="307" mass="33639">MADELPPFDKISIPGPVLAAILHSCSSSSGDSDGLLFGRAVPLPPHEPVDDVTPAPSPFPTLAAIITSHLPSASPTSFFDPLGHVDPNSPFLCCSSPSPGSHLIGWFSARRRSPLRPSMRERAVSLSMFKTVIQDSTDLHPRPSVFLLLSSSASANQALHAHVEYWQAFVIRPGGALEPRSVSIINVGPAFRGQYGAYIPESPLPWIPWELKRGDDEEGERWSLNGLRQVVHEQQLLDASTEGFEIERLGMLVGHRAAECTSEVENLYKKMLVKLKGLAWQVEESNARVLEQENCNLELRKKLAGLE</sequence>
<comment type="caution">
    <text evidence="1">The sequence shown here is derived from an EMBL/GenBank/DDBJ whole genome shotgun (WGS) entry which is preliminary data.</text>
</comment>